<dbReference type="Pfam" id="PF20155">
    <property type="entry name" value="TMP_3"/>
    <property type="match status" value="1"/>
</dbReference>
<feature type="region of interest" description="Disordered" evidence="1">
    <location>
        <begin position="36"/>
        <end position="66"/>
    </location>
</feature>
<comment type="caution">
    <text evidence="3">The sequence shown here is derived from an EMBL/GenBank/DDBJ whole genome shotgun (WGS) entry which is preliminary data.</text>
</comment>
<sequence length="1159" mass="123507">MAVLEELTVKIDADLRDFTRQMKRATRDVDKMLRGLESTSRRAGRSAGDGFTSGFGTTTQRGMGRAITGAEKKLRGSRDRFATVGRVSGQSFTSGFERSTVQAMGETGRRAGDRFSRGVNAGTAAAATGFSRVQNQAGQTEGAVAGVGTSFRDMATVATGALAAIGIGRFAAAVGGLTTSIQDTTAALSGMYGDARLAERTVNDINDAFRTATIGTEVFHDAALELGYLGVQGDDTVEILENINTSIGHLSNGPGRVNSITSALAKAQGQGNAFNGELNMISEAGFPILEELAAHLDTTTGEIKTMASEGQISYEDLLAVLGDPTEEAFGRAQRAAEETEKTFTGEFNAAKNNVTLAAAEMVSPFLDDLAPAVGKVGERAVEVFSEDIPRIVSNAKDTLESTGADEVFTDISSAMWSITNNATPALEGAIEGSVEVWSTLGGELGPVADSLEGIGDWMGDNESTVEDFGANLAVLTAGFYALRTAIRLSSKAMRASPWGWAIVGISTLTTYLQDGEDGVKSFKEVWDDLVDGLGGGFLESFNINDQLFGEGADYEDRRKAIKDIVDSLVEGIAAPFEWLGRKTSEIMGGIVQGIADGFQWLYDTLVGESIVPEMVDEILGEFDRLGLSGVLRFMNMFAYPIVRASEWLYNTLVGESIFPDLRRDILAEFMSLGMGAIAPWDNIKNWVSERAIQLRNAVVGTISDLATGVKNGFRDAVEGAQQWWSRLPAVAREPVAHVVNGVYNEGIVPVWNFVAGKVTGLSTLDEHAFQTGGMVDLRGGAALDGYSATDDTLAMVRSGEGVLVPRAVDALGGQSFIDAANSGDGRGAARIAGMEGFDKGGIISRAKSFLAKGKNHFTDGVMEAANSTFDPILDGVRNRFGAGDGFSGAGYHMSKEWIGRIKDVIREHKSTLEGGDGMAVVKEARKNLGMPDAPNKFSRRFMGGRYPWCGAFVGGNFQDANAFDALDKVANVKAVRSYRSLSKVSLGNAKPGDLPLYRGDDGHINILEDPETGTTLGGNESRTSGRSHGYARQASSIRRPEFAAGGMVDARQVRQAGGLGELARIAHQDQKESPNPHSDITEMRDVFAEPKTFDSGGYLDPGWTLAYNGTGEREPVNAEPIRIVIDLEGGDAELRRRVRKITRIEGGGNVQVAFGKEGR</sequence>
<evidence type="ECO:0000259" key="2">
    <source>
        <dbReference type="Pfam" id="PF20155"/>
    </source>
</evidence>
<evidence type="ECO:0000256" key="1">
    <source>
        <dbReference type="SAM" id="MobiDB-lite"/>
    </source>
</evidence>
<feature type="compositionally biased region" description="Low complexity" evidence="1">
    <location>
        <begin position="48"/>
        <end position="59"/>
    </location>
</feature>
<gene>
    <name evidence="3" type="ORF">F4561_002224</name>
</gene>
<feature type="region of interest" description="Disordered" evidence="1">
    <location>
        <begin position="1009"/>
        <end position="1035"/>
    </location>
</feature>
<organism evidence="3 4">
    <name type="scientific">Lipingzhangella halophila</name>
    <dbReference type="NCBI Taxonomy" id="1783352"/>
    <lineage>
        <taxon>Bacteria</taxon>
        <taxon>Bacillati</taxon>
        <taxon>Actinomycetota</taxon>
        <taxon>Actinomycetes</taxon>
        <taxon>Streptosporangiales</taxon>
        <taxon>Nocardiopsidaceae</taxon>
        <taxon>Lipingzhangella</taxon>
    </lineage>
</organism>
<feature type="compositionally biased region" description="Polar residues" evidence="1">
    <location>
        <begin position="1012"/>
        <end position="1026"/>
    </location>
</feature>
<dbReference type="NCBIfam" id="TIGR02675">
    <property type="entry name" value="tape_meas_nterm"/>
    <property type="match status" value="1"/>
</dbReference>
<dbReference type="InterPro" id="IPR013491">
    <property type="entry name" value="Tape_meas_N"/>
</dbReference>
<keyword evidence="4" id="KW-1185">Reference proteome</keyword>
<dbReference type="Proteomes" id="UP000523007">
    <property type="component" value="Unassembled WGS sequence"/>
</dbReference>
<accession>A0A7W7RG73</accession>
<name>A0A7W7RG73_9ACTN</name>
<feature type="domain" description="Tape measure protein N-terminal" evidence="2">
    <location>
        <begin position="179"/>
        <end position="361"/>
    </location>
</feature>
<evidence type="ECO:0000313" key="4">
    <source>
        <dbReference type="Proteomes" id="UP000523007"/>
    </source>
</evidence>
<reference evidence="3 4" key="1">
    <citation type="submission" date="2020-08" db="EMBL/GenBank/DDBJ databases">
        <title>Sequencing the genomes of 1000 actinobacteria strains.</title>
        <authorList>
            <person name="Klenk H.-P."/>
        </authorList>
    </citation>
    <scope>NUCLEOTIDE SEQUENCE [LARGE SCALE GENOMIC DNA]</scope>
    <source>
        <strain evidence="3 4">DSM 102030</strain>
    </source>
</reference>
<evidence type="ECO:0000313" key="3">
    <source>
        <dbReference type="EMBL" id="MBB4931404.1"/>
    </source>
</evidence>
<protein>
    <submittedName>
        <fullName evidence="3">Tape measure domain-containing protein</fullName>
    </submittedName>
</protein>
<proteinExistence type="predicted"/>
<dbReference type="RefSeq" id="WP_184577514.1">
    <property type="nucleotide sequence ID" value="NZ_JACHJT010000001.1"/>
</dbReference>
<dbReference type="AlphaFoldDB" id="A0A7W7RG73"/>
<dbReference type="EMBL" id="JACHJT010000001">
    <property type="protein sequence ID" value="MBB4931404.1"/>
    <property type="molecule type" value="Genomic_DNA"/>
</dbReference>